<reference evidence="5 6" key="1">
    <citation type="submission" date="2020-04" db="EMBL/GenBank/DDBJ databases">
        <authorList>
            <person name="Laetsch R D."/>
            <person name="Stevens L."/>
            <person name="Kumar S."/>
            <person name="Blaxter L. M."/>
        </authorList>
    </citation>
    <scope>NUCLEOTIDE SEQUENCE [LARGE SCALE GENOMIC DNA]</scope>
</reference>
<comment type="caution">
    <text evidence="5">The sequence shown here is derived from an EMBL/GenBank/DDBJ whole genome shotgun (WGS) entry which is preliminary data.</text>
</comment>
<evidence type="ECO:0000313" key="5">
    <source>
        <dbReference type="EMBL" id="CAB3397510.1"/>
    </source>
</evidence>
<gene>
    <name evidence="5" type="ORF">CBOVIS_LOCUS907</name>
</gene>
<accession>A0A8S1ECT9</accession>
<dbReference type="InterPro" id="IPR001304">
    <property type="entry name" value="C-type_lectin-like"/>
</dbReference>
<dbReference type="PROSITE" id="PS00615">
    <property type="entry name" value="C_TYPE_LECTIN_1"/>
    <property type="match status" value="1"/>
</dbReference>
<keyword evidence="1" id="KW-1015">Disulfide bond</keyword>
<dbReference type="SUPFAM" id="SSF56436">
    <property type="entry name" value="C-type lectin-like"/>
    <property type="match status" value="1"/>
</dbReference>
<organism evidence="5 6">
    <name type="scientific">Caenorhabditis bovis</name>
    <dbReference type="NCBI Taxonomy" id="2654633"/>
    <lineage>
        <taxon>Eukaryota</taxon>
        <taxon>Metazoa</taxon>
        <taxon>Ecdysozoa</taxon>
        <taxon>Nematoda</taxon>
        <taxon>Chromadorea</taxon>
        <taxon>Rhabditida</taxon>
        <taxon>Rhabditina</taxon>
        <taxon>Rhabditomorpha</taxon>
        <taxon>Rhabditoidea</taxon>
        <taxon>Rhabditidae</taxon>
        <taxon>Peloderinae</taxon>
        <taxon>Caenorhabditis</taxon>
    </lineage>
</organism>
<evidence type="ECO:0000313" key="6">
    <source>
        <dbReference type="Proteomes" id="UP000494206"/>
    </source>
</evidence>
<dbReference type="InterPro" id="IPR018378">
    <property type="entry name" value="C-type_lectin_CS"/>
</dbReference>
<dbReference type="PANTHER" id="PTHR22991:SF44">
    <property type="entry name" value="C-TYPE LECTIN-RELATED"/>
    <property type="match status" value="1"/>
</dbReference>
<dbReference type="CDD" id="cd00037">
    <property type="entry name" value="CLECT"/>
    <property type="match status" value="1"/>
</dbReference>
<evidence type="ECO:0000256" key="1">
    <source>
        <dbReference type="ARBA" id="ARBA00023157"/>
    </source>
</evidence>
<feature type="compositionally biased region" description="Pro residues" evidence="2">
    <location>
        <begin position="83"/>
        <end position="95"/>
    </location>
</feature>
<evidence type="ECO:0000256" key="2">
    <source>
        <dbReference type="SAM" id="MobiDB-lite"/>
    </source>
</evidence>
<keyword evidence="3" id="KW-0732">Signal</keyword>
<feature type="chain" id="PRO_5035724486" description="C-type lectin domain-containing protein" evidence="3">
    <location>
        <begin position="17"/>
        <end position="529"/>
    </location>
</feature>
<dbReference type="InterPro" id="IPR016187">
    <property type="entry name" value="CTDL_fold"/>
</dbReference>
<dbReference type="Pfam" id="PF00059">
    <property type="entry name" value="Lectin_C"/>
    <property type="match status" value="1"/>
</dbReference>
<dbReference type="OrthoDB" id="5840890at2759"/>
<dbReference type="Gene3D" id="3.10.100.10">
    <property type="entry name" value="Mannose-Binding Protein A, subunit A"/>
    <property type="match status" value="1"/>
</dbReference>
<dbReference type="SMART" id="SM00034">
    <property type="entry name" value="CLECT"/>
    <property type="match status" value="1"/>
</dbReference>
<dbReference type="PROSITE" id="PS50041">
    <property type="entry name" value="C_TYPE_LECTIN_2"/>
    <property type="match status" value="1"/>
</dbReference>
<dbReference type="PANTHER" id="PTHR22991">
    <property type="entry name" value="PROTEIN CBG13490"/>
    <property type="match status" value="1"/>
</dbReference>
<evidence type="ECO:0000256" key="3">
    <source>
        <dbReference type="SAM" id="SignalP"/>
    </source>
</evidence>
<dbReference type="EMBL" id="CADEPM010000001">
    <property type="protein sequence ID" value="CAB3397510.1"/>
    <property type="molecule type" value="Genomic_DNA"/>
</dbReference>
<feature type="domain" description="C-type lectin" evidence="4">
    <location>
        <begin position="397"/>
        <end position="521"/>
    </location>
</feature>
<keyword evidence="6" id="KW-1185">Reference proteome</keyword>
<dbReference type="Proteomes" id="UP000494206">
    <property type="component" value="Unassembled WGS sequence"/>
</dbReference>
<dbReference type="AlphaFoldDB" id="A0A8S1ECT9"/>
<proteinExistence type="predicted"/>
<name>A0A8S1ECT9_9PELO</name>
<evidence type="ECO:0000259" key="4">
    <source>
        <dbReference type="PROSITE" id="PS50041"/>
    </source>
</evidence>
<protein>
    <recommendedName>
        <fullName evidence="4">C-type lectin domain-containing protein</fullName>
    </recommendedName>
</protein>
<sequence length="529" mass="59481">MFVFLVLSFLIAFGKSSDFPECDNLIFGTASTLTKIGNKCIFYTSKQFAVKQATPQCRGISKSAPEPLSIDSEGENSEIRVNPPIPISTLPPAPPTTLRTTLPPSEQRRSTAVVIAVDASIYSTSELSIAQINFANELTRHIQDRGPSEFAYFLYGCTKLPSNQWINQYPPFISSFEDTKNAILTLNETYISNCLRTNPLDFNSMFSNMENVYYNRYTFSPRKFKSDYISMIFFSASTNATNIKSTSSMLSMPRSSVITVNVGDKSIDISGLAIPKYSNGLRVNNSTEIENLVGKIDEMIFGYTSTGNDLVLKLDVEQVNESEDSEVLAASFADCAFFNDHQNSDKWYSGEACSTTRTILCQYVIPTPAPPPPVNPTISWADPCVADWNFTYYEQLNNAKCYRPSSDKKSFYDAENECLTDHPTFLHSPKLTSIQSRSEEEKIIGLFDKYPNEGMFWIGLRRDPHNSTAWYFINGDSYDGYTNWYKGYPREADGCDCVAYVINLDGWINTDCNKNMFAMCAYRFNSTTS</sequence>
<dbReference type="InterPro" id="IPR050976">
    <property type="entry name" value="Snaclec"/>
</dbReference>
<dbReference type="InterPro" id="IPR016186">
    <property type="entry name" value="C-type_lectin-like/link_sf"/>
</dbReference>
<feature type="region of interest" description="Disordered" evidence="2">
    <location>
        <begin position="62"/>
        <end position="104"/>
    </location>
</feature>
<feature type="signal peptide" evidence="3">
    <location>
        <begin position="1"/>
        <end position="16"/>
    </location>
</feature>